<accession>A0AA35S419</accession>
<organism evidence="2 3">
    <name type="scientific">Geodia barretti</name>
    <name type="common">Barrett's horny sponge</name>
    <dbReference type="NCBI Taxonomy" id="519541"/>
    <lineage>
        <taxon>Eukaryota</taxon>
        <taxon>Metazoa</taxon>
        <taxon>Porifera</taxon>
        <taxon>Demospongiae</taxon>
        <taxon>Heteroscleromorpha</taxon>
        <taxon>Tetractinellida</taxon>
        <taxon>Astrophorina</taxon>
        <taxon>Geodiidae</taxon>
        <taxon>Geodia</taxon>
    </lineage>
</organism>
<keyword evidence="3" id="KW-1185">Reference proteome</keyword>
<evidence type="ECO:0000256" key="1">
    <source>
        <dbReference type="SAM" id="MobiDB-lite"/>
    </source>
</evidence>
<dbReference type="EMBL" id="CASHTH010001945">
    <property type="protein sequence ID" value="CAI8022248.1"/>
    <property type="molecule type" value="Genomic_DNA"/>
</dbReference>
<proteinExistence type="predicted"/>
<name>A0AA35S419_GEOBA</name>
<gene>
    <name evidence="2" type="ORF">GBAR_LOCUS13085</name>
</gene>
<dbReference type="AlphaFoldDB" id="A0AA35S419"/>
<reference evidence="2" key="1">
    <citation type="submission" date="2023-03" db="EMBL/GenBank/DDBJ databases">
        <authorList>
            <person name="Steffen K."/>
            <person name="Cardenas P."/>
        </authorList>
    </citation>
    <scope>NUCLEOTIDE SEQUENCE</scope>
</reference>
<evidence type="ECO:0000313" key="3">
    <source>
        <dbReference type="Proteomes" id="UP001174909"/>
    </source>
</evidence>
<dbReference type="Proteomes" id="UP001174909">
    <property type="component" value="Unassembled WGS sequence"/>
</dbReference>
<evidence type="ECO:0000313" key="2">
    <source>
        <dbReference type="EMBL" id="CAI8022248.1"/>
    </source>
</evidence>
<protein>
    <submittedName>
        <fullName evidence="2">Uncharacterized protein</fullName>
    </submittedName>
</protein>
<sequence length="65" mass="7353">MPREARFRPTRLGCSGPMSRRRSRSRVIATSAAPWNTTRRSVSGGRAQPTTTSYRWGCRIAGSRW</sequence>
<comment type="caution">
    <text evidence="2">The sequence shown here is derived from an EMBL/GenBank/DDBJ whole genome shotgun (WGS) entry which is preliminary data.</text>
</comment>
<feature type="region of interest" description="Disordered" evidence="1">
    <location>
        <begin position="1"/>
        <end position="26"/>
    </location>
</feature>